<evidence type="ECO:0000313" key="3">
    <source>
        <dbReference type="RefSeq" id="XP_039135815.1"/>
    </source>
</evidence>
<proteinExistence type="predicted"/>
<protein>
    <submittedName>
        <fullName evidence="3">Uncharacterized protein LOC120273251</fullName>
    </submittedName>
</protein>
<feature type="transmembrane region" description="Helical" evidence="1">
    <location>
        <begin position="36"/>
        <end position="60"/>
    </location>
</feature>
<keyword evidence="1" id="KW-0812">Transmembrane</keyword>
<dbReference type="PANTHER" id="PTHR37722:SF2">
    <property type="entry name" value="OS01G0167700 PROTEIN"/>
    <property type="match status" value="1"/>
</dbReference>
<sequence length="221" mass="25067">MTSKCQQMEAHQNHYTFQTSCLMSWRIWKTQCSENIVFLQISLVISFIVLKVMENILGLMQIVKGNSNMMLGFGLLDEKFHDQMNYDAWKKKPFHADGCLSLFPEAKRTVVNPEDPFLDNFRTGTSIDKSFDFSGGFQNSAPLTSDFRQLTAERVNSATNSSANFETTIDPHAWSFTGKEDLHDSFSLFSEESCSSTAVGEERSYEFESQSIGIGSRHSNF</sequence>
<keyword evidence="2" id="KW-1185">Reference proteome</keyword>
<dbReference type="RefSeq" id="XP_039135815.1">
    <property type="nucleotide sequence ID" value="XM_039279881.1"/>
</dbReference>
<keyword evidence="1" id="KW-1133">Transmembrane helix</keyword>
<organism evidence="2 3">
    <name type="scientific">Dioscorea cayennensis subsp. rotundata</name>
    <name type="common">White Guinea yam</name>
    <name type="synonym">Dioscorea rotundata</name>
    <dbReference type="NCBI Taxonomy" id="55577"/>
    <lineage>
        <taxon>Eukaryota</taxon>
        <taxon>Viridiplantae</taxon>
        <taxon>Streptophyta</taxon>
        <taxon>Embryophyta</taxon>
        <taxon>Tracheophyta</taxon>
        <taxon>Spermatophyta</taxon>
        <taxon>Magnoliopsida</taxon>
        <taxon>Liliopsida</taxon>
        <taxon>Dioscoreales</taxon>
        <taxon>Dioscoreaceae</taxon>
        <taxon>Dioscorea</taxon>
    </lineage>
</organism>
<keyword evidence="1" id="KW-0472">Membrane</keyword>
<accession>A0AB40CAJ8</accession>
<dbReference type="PANTHER" id="PTHR37722">
    <property type="entry name" value="OS01G0167700 PROTEIN"/>
    <property type="match status" value="1"/>
</dbReference>
<name>A0AB40CAJ8_DIOCR</name>
<gene>
    <name evidence="3" type="primary">LOC120273251</name>
</gene>
<dbReference type="Proteomes" id="UP001515500">
    <property type="component" value="Chromosome 12"/>
</dbReference>
<reference evidence="3" key="1">
    <citation type="submission" date="2025-08" db="UniProtKB">
        <authorList>
            <consortium name="RefSeq"/>
        </authorList>
    </citation>
    <scope>IDENTIFICATION</scope>
</reference>
<dbReference type="AlphaFoldDB" id="A0AB40CAJ8"/>
<evidence type="ECO:0000313" key="2">
    <source>
        <dbReference type="Proteomes" id="UP001515500"/>
    </source>
</evidence>
<dbReference type="GeneID" id="120273251"/>
<evidence type="ECO:0000256" key="1">
    <source>
        <dbReference type="SAM" id="Phobius"/>
    </source>
</evidence>